<dbReference type="GO" id="GO:0005737">
    <property type="term" value="C:cytoplasm"/>
    <property type="evidence" value="ECO:0007669"/>
    <property type="project" value="TreeGrafter"/>
</dbReference>
<dbReference type="AlphaFoldDB" id="W7DUB7"/>
<dbReference type="InterPro" id="IPR029033">
    <property type="entry name" value="His_PPase_superfam"/>
</dbReference>
<sequence length="221" mass="25412">MTKNIYQFLDNPALIQSSTRFWFIRHAIVNQTDRNYLYGSMDVPLCPDHIKQQQHIYHHLAKRLPQTKSWITSSLSRTQDTARLIQNAGYGHHPLQIDNSFLEQDLGEWQGLTHGIASKYCQYPSHPFWPFCAKERPPHGENMYDVIHRVGPRLKQLADINQGQDIIIVSHGGTIRAAIAYSLRIPLDSALSLSILNLSITILEKNKDNWRALTINEYPTT</sequence>
<dbReference type="STRING" id="1208583.COMX_07710"/>
<accession>W7DUB7</accession>
<proteinExistence type="predicted"/>
<dbReference type="RefSeq" id="WP_034339604.1">
    <property type="nucleotide sequence ID" value="NZ_ATSX01000002.1"/>
</dbReference>
<comment type="caution">
    <text evidence="2">The sequence shown here is derived from an EMBL/GenBank/DDBJ whole genome shotgun (WGS) entry which is preliminary data.</text>
</comment>
<reference evidence="2 3" key="1">
    <citation type="journal article" date="2014" name="Genome Announc.">
        <title>Draft Genome Sequence of Commensalibacter papalotli MX01, a Symbiont Identified from the Guts of Overwintering Monarch Butterflies.</title>
        <authorList>
            <person name="Servin-Garciduenas L.E."/>
            <person name="Sanchez-Quinto A."/>
            <person name="Martinez-Romero E."/>
        </authorList>
    </citation>
    <scope>NUCLEOTIDE SEQUENCE [LARGE SCALE GENOMIC DNA]</scope>
    <source>
        <strain evidence="3">MX-MONARCH01</strain>
    </source>
</reference>
<protein>
    <submittedName>
        <fullName evidence="2">Phosphoglycerate mutase</fullName>
    </submittedName>
</protein>
<dbReference type="GO" id="GO:0016791">
    <property type="term" value="F:phosphatase activity"/>
    <property type="evidence" value="ECO:0007669"/>
    <property type="project" value="TreeGrafter"/>
</dbReference>
<dbReference type="EMBL" id="ATSX01000002">
    <property type="protein sequence ID" value="EUK17863.1"/>
    <property type="molecule type" value="Genomic_DNA"/>
</dbReference>
<dbReference type="InterPro" id="IPR013078">
    <property type="entry name" value="His_Pase_superF_clade-1"/>
</dbReference>
<dbReference type="OrthoDB" id="8347407at2"/>
<dbReference type="Gene3D" id="3.40.50.1240">
    <property type="entry name" value="Phosphoglycerate mutase-like"/>
    <property type="match status" value="1"/>
</dbReference>
<gene>
    <name evidence="2" type="ORF">COMX_07710</name>
</gene>
<dbReference type="Proteomes" id="UP000019250">
    <property type="component" value="Unassembled WGS sequence"/>
</dbReference>
<feature type="site" description="Transition state stabilizer" evidence="1">
    <location>
        <position position="171"/>
    </location>
</feature>
<dbReference type="PANTHER" id="PTHR48100">
    <property type="entry name" value="BROAD-SPECIFICITY PHOSPHATASE YOR283W-RELATED"/>
    <property type="match status" value="1"/>
</dbReference>
<organism evidence="2 3">
    <name type="scientific">Commensalibacter papalotli</name>
    <name type="common">ex Servin-Garciduenas et al. 2014</name>
    <dbReference type="NCBI Taxonomy" id="1208583"/>
    <lineage>
        <taxon>Bacteria</taxon>
        <taxon>Pseudomonadati</taxon>
        <taxon>Pseudomonadota</taxon>
        <taxon>Alphaproteobacteria</taxon>
        <taxon>Acetobacterales</taxon>
        <taxon>Acetobacteraceae</taxon>
    </lineage>
</organism>
<dbReference type="InterPro" id="IPR050275">
    <property type="entry name" value="PGM_Phosphatase"/>
</dbReference>
<dbReference type="eggNOG" id="COG0406">
    <property type="taxonomic scope" value="Bacteria"/>
</dbReference>
<dbReference type="Pfam" id="PF00300">
    <property type="entry name" value="His_Phos_1"/>
    <property type="match status" value="1"/>
</dbReference>
<name>W7DUB7_9PROT</name>
<dbReference type="CDD" id="cd07067">
    <property type="entry name" value="HP_PGM_like"/>
    <property type="match status" value="1"/>
</dbReference>
<evidence type="ECO:0000313" key="2">
    <source>
        <dbReference type="EMBL" id="EUK17863.1"/>
    </source>
</evidence>
<dbReference type="SUPFAM" id="SSF53254">
    <property type="entry name" value="Phosphoglycerate mutase-like"/>
    <property type="match status" value="1"/>
</dbReference>
<evidence type="ECO:0000256" key="1">
    <source>
        <dbReference type="PIRSR" id="PIRSR613078-3"/>
    </source>
</evidence>
<evidence type="ECO:0000313" key="3">
    <source>
        <dbReference type="Proteomes" id="UP000019250"/>
    </source>
</evidence>
<dbReference type="SMART" id="SM00855">
    <property type="entry name" value="PGAM"/>
    <property type="match status" value="1"/>
</dbReference>
<dbReference type="PANTHER" id="PTHR48100:SF1">
    <property type="entry name" value="HISTIDINE PHOSPHATASE FAMILY PROTEIN-RELATED"/>
    <property type="match status" value="1"/>
</dbReference>
<keyword evidence="3" id="KW-1185">Reference proteome</keyword>